<dbReference type="AlphaFoldDB" id="A0AA88APK6"/>
<name>A0AA88APK6_FICCA</name>
<proteinExistence type="predicted"/>
<sequence length="136" mass="15250">MQANGPWLKERLDTGLGFSIEPSTKPVEDLWCVYQACLVEEAAAAAEEEEDENQKLKKLLMDKFEQGLQLFLSELSDFHENIPSYFDLKVFTKSRRTCSYSSLELLGFPLYGTSAALAREGDWRFGDLGGDGVRGS</sequence>
<protein>
    <submittedName>
        <fullName evidence="2">Uncharacterized protein</fullName>
    </submittedName>
</protein>
<keyword evidence="3" id="KW-1185">Reference proteome</keyword>
<organism evidence="2 3">
    <name type="scientific">Ficus carica</name>
    <name type="common">Common fig</name>
    <dbReference type="NCBI Taxonomy" id="3494"/>
    <lineage>
        <taxon>Eukaryota</taxon>
        <taxon>Viridiplantae</taxon>
        <taxon>Streptophyta</taxon>
        <taxon>Embryophyta</taxon>
        <taxon>Tracheophyta</taxon>
        <taxon>Spermatophyta</taxon>
        <taxon>Magnoliopsida</taxon>
        <taxon>eudicotyledons</taxon>
        <taxon>Gunneridae</taxon>
        <taxon>Pentapetalae</taxon>
        <taxon>rosids</taxon>
        <taxon>fabids</taxon>
        <taxon>Rosales</taxon>
        <taxon>Moraceae</taxon>
        <taxon>Ficeae</taxon>
        <taxon>Ficus</taxon>
    </lineage>
</organism>
<comment type="caution">
    <text evidence="2">The sequence shown here is derived from an EMBL/GenBank/DDBJ whole genome shotgun (WGS) entry which is preliminary data.</text>
</comment>
<gene>
    <name evidence="2" type="ORF">TIFTF001_024190</name>
</gene>
<feature type="coiled-coil region" evidence="1">
    <location>
        <begin position="39"/>
        <end position="66"/>
    </location>
</feature>
<evidence type="ECO:0000313" key="3">
    <source>
        <dbReference type="Proteomes" id="UP001187192"/>
    </source>
</evidence>
<reference evidence="2" key="1">
    <citation type="submission" date="2023-07" db="EMBL/GenBank/DDBJ databases">
        <title>draft genome sequence of fig (Ficus carica).</title>
        <authorList>
            <person name="Takahashi T."/>
            <person name="Nishimura K."/>
        </authorList>
    </citation>
    <scope>NUCLEOTIDE SEQUENCE</scope>
</reference>
<evidence type="ECO:0000313" key="2">
    <source>
        <dbReference type="EMBL" id="GMN55072.1"/>
    </source>
</evidence>
<accession>A0AA88APK6</accession>
<dbReference type="Proteomes" id="UP001187192">
    <property type="component" value="Unassembled WGS sequence"/>
</dbReference>
<evidence type="ECO:0000256" key="1">
    <source>
        <dbReference type="SAM" id="Coils"/>
    </source>
</evidence>
<keyword evidence="1" id="KW-0175">Coiled coil</keyword>
<dbReference type="EMBL" id="BTGU01000055">
    <property type="protein sequence ID" value="GMN55072.1"/>
    <property type="molecule type" value="Genomic_DNA"/>
</dbReference>